<dbReference type="InterPro" id="IPR016624">
    <property type="entry name" value="UCP014753"/>
</dbReference>
<dbReference type="InterPro" id="IPR049349">
    <property type="entry name" value="DUF2264_N"/>
</dbReference>
<name>A0ABX7B494_9PROT</name>
<proteinExistence type="predicted"/>
<evidence type="ECO:0000313" key="3">
    <source>
        <dbReference type="Proteomes" id="UP000595197"/>
    </source>
</evidence>
<evidence type="ECO:0000259" key="1">
    <source>
        <dbReference type="Pfam" id="PF10022"/>
    </source>
</evidence>
<dbReference type="Pfam" id="PF10022">
    <property type="entry name" value="DUF2264"/>
    <property type="match status" value="1"/>
</dbReference>
<sequence>MKSRISRKWFLFLVTGLFLLGGGAYAAYLEVRGIPGWLSYDAEVEPTRRDQALRSAFLDPAAGVEERYEALFTYFMEGYMAYRSPRGERVQYPGAPSGAGYEINGLEGFARTAVLAAAWVHSGRDPVVRLGGEIGAVDLVEVLRAGVLAGTDRDGDAYWGDLRDYNQRTVEAADVARILWMTRDRIWDRLTPAERDRIAAWLAPALTVKVRDNNWHFFPLMVGIVLKDLGVAGAEVPLHHYRTFMGHYRGHGWFFDNPEGIDFYNAWGISYELAWIRMVDPDFDGDFNADALQASTSNILHLISPKGVPIMGRSVCYRTAVPAAVVAEAAAAPENVAPGQARRALDAVWRHFVERGALRGGQLTQGYYGQDLRFVEAYTGTGSCHWGLRSLVMAFLQPPGSPFWTDPEQPLPVEVADYDLDLEKIGWKVSGRQATGDITIEIPANPDIEHPVGDHTLLRRTMETLTRRLYRPYNHAVKYEGRFYSTAEPFPTRQ</sequence>
<accession>A0ABX7B494</accession>
<protein>
    <submittedName>
        <fullName evidence="2">DUF2264 domain-containing protein</fullName>
    </submittedName>
</protein>
<dbReference type="RefSeq" id="WP_201075071.1">
    <property type="nucleotide sequence ID" value="NZ_CP067420.1"/>
</dbReference>
<evidence type="ECO:0000313" key="2">
    <source>
        <dbReference type="EMBL" id="QQP89158.1"/>
    </source>
</evidence>
<dbReference type="PANTHER" id="PTHR35339">
    <property type="entry name" value="LINALOOL DEHYDRATASE_ISOMERASE DOMAIN-CONTAINING PROTEIN"/>
    <property type="match status" value="1"/>
</dbReference>
<dbReference type="PANTHER" id="PTHR35339:SF4">
    <property type="entry name" value="LINALOOL DEHYDRATASE_ISOMERASE DOMAIN-CONTAINING PROTEIN"/>
    <property type="match status" value="1"/>
</dbReference>
<dbReference type="EMBL" id="CP067420">
    <property type="protein sequence ID" value="QQP89158.1"/>
    <property type="molecule type" value="Genomic_DNA"/>
</dbReference>
<organism evidence="2 3">
    <name type="scientific">Skermanella cutis</name>
    <dbReference type="NCBI Taxonomy" id="2775420"/>
    <lineage>
        <taxon>Bacteria</taxon>
        <taxon>Pseudomonadati</taxon>
        <taxon>Pseudomonadota</taxon>
        <taxon>Alphaproteobacteria</taxon>
        <taxon>Rhodospirillales</taxon>
        <taxon>Azospirillaceae</taxon>
        <taxon>Skermanella</taxon>
    </lineage>
</organism>
<dbReference type="Proteomes" id="UP000595197">
    <property type="component" value="Chromosome"/>
</dbReference>
<reference evidence="2" key="1">
    <citation type="submission" date="2021-02" db="EMBL/GenBank/DDBJ databases">
        <title>Skermanella TT6 skin isolate.</title>
        <authorList>
            <person name="Lee K."/>
            <person name="Ganzorig M."/>
        </authorList>
    </citation>
    <scope>NUCLEOTIDE SEQUENCE</scope>
    <source>
        <strain evidence="2">TT6</strain>
    </source>
</reference>
<keyword evidence="3" id="KW-1185">Reference proteome</keyword>
<gene>
    <name evidence="2" type="ORF">IGS68_24720</name>
</gene>
<feature type="domain" description="DUF2264" evidence="1">
    <location>
        <begin position="68"/>
        <end position="411"/>
    </location>
</feature>